<protein>
    <submittedName>
        <fullName evidence="1">Uncharacterized protein</fullName>
    </submittedName>
</protein>
<dbReference type="Proteomes" id="UP000235145">
    <property type="component" value="Unassembled WGS sequence"/>
</dbReference>
<accession>A0A9R1VYQ4</accession>
<evidence type="ECO:0000313" key="1">
    <source>
        <dbReference type="EMBL" id="KAJ0215101.1"/>
    </source>
</evidence>
<dbReference type="PANTHER" id="PTHR33116:SF77">
    <property type="entry name" value="RNA-DIRECTED DNA POLYMERASE"/>
    <property type="match status" value="1"/>
</dbReference>
<evidence type="ECO:0000313" key="2">
    <source>
        <dbReference type="Proteomes" id="UP000235145"/>
    </source>
</evidence>
<name>A0A9R1VYQ4_LACSA</name>
<dbReference type="EMBL" id="NBSK02000003">
    <property type="protein sequence ID" value="KAJ0215101.1"/>
    <property type="molecule type" value="Genomic_DNA"/>
</dbReference>
<keyword evidence="2" id="KW-1185">Reference proteome</keyword>
<reference evidence="1 2" key="1">
    <citation type="journal article" date="2017" name="Nat. Commun.">
        <title>Genome assembly with in vitro proximity ligation data and whole-genome triplication in lettuce.</title>
        <authorList>
            <person name="Reyes-Chin-Wo S."/>
            <person name="Wang Z."/>
            <person name="Yang X."/>
            <person name="Kozik A."/>
            <person name="Arikit S."/>
            <person name="Song C."/>
            <person name="Xia L."/>
            <person name="Froenicke L."/>
            <person name="Lavelle D.O."/>
            <person name="Truco M.J."/>
            <person name="Xia R."/>
            <person name="Zhu S."/>
            <person name="Xu C."/>
            <person name="Xu H."/>
            <person name="Xu X."/>
            <person name="Cox K."/>
            <person name="Korf I."/>
            <person name="Meyers B.C."/>
            <person name="Michelmore R.W."/>
        </authorList>
    </citation>
    <scope>NUCLEOTIDE SEQUENCE [LARGE SCALE GENOMIC DNA]</scope>
    <source>
        <strain evidence="2">cv. Salinas</strain>
        <tissue evidence="1">Seedlings</tissue>
    </source>
</reference>
<gene>
    <name evidence="1" type="ORF">LSAT_V11C300118210</name>
</gene>
<sequence length="152" mass="16634">MFLPASRSNFHKSKVFGIGATFQETSNWASILGCEAGTLPFTYLGVPIGANMNLQSSQLGKLNHCHSGRLTLVKSVLGNLPTYYLSIFTTPTGVVDKTEKIRRKFLWGGNDEKKKIHWVSWDKVIASKEVGGLGVRSIRALNIRLIVNGGGD</sequence>
<organism evidence="1 2">
    <name type="scientific">Lactuca sativa</name>
    <name type="common">Garden lettuce</name>
    <dbReference type="NCBI Taxonomy" id="4236"/>
    <lineage>
        <taxon>Eukaryota</taxon>
        <taxon>Viridiplantae</taxon>
        <taxon>Streptophyta</taxon>
        <taxon>Embryophyta</taxon>
        <taxon>Tracheophyta</taxon>
        <taxon>Spermatophyta</taxon>
        <taxon>Magnoliopsida</taxon>
        <taxon>eudicotyledons</taxon>
        <taxon>Gunneridae</taxon>
        <taxon>Pentapetalae</taxon>
        <taxon>asterids</taxon>
        <taxon>campanulids</taxon>
        <taxon>Asterales</taxon>
        <taxon>Asteraceae</taxon>
        <taxon>Cichorioideae</taxon>
        <taxon>Cichorieae</taxon>
        <taxon>Lactucinae</taxon>
        <taxon>Lactuca</taxon>
    </lineage>
</organism>
<dbReference type="PANTHER" id="PTHR33116">
    <property type="entry name" value="REVERSE TRANSCRIPTASE ZINC-BINDING DOMAIN-CONTAINING PROTEIN-RELATED-RELATED"/>
    <property type="match status" value="1"/>
</dbReference>
<comment type="caution">
    <text evidence="1">The sequence shown here is derived from an EMBL/GenBank/DDBJ whole genome shotgun (WGS) entry which is preliminary data.</text>
</comment>
<dbReference type="AlphaFoldDB" id="A0A9R1VYQ4"/>
<proteinExistence type="predicted"/>